<evidence type="ECO:0000256" key="2">
    <source>
        <dbReference type="ARBA" id="ARBA00022801"/>
    </source>
</evidence>
<dbReference type="CDD" id="cd11331">
    <property type="entry name" value="AmyAc_OligoGlu_like"/>
    <property type="match status" value="1"/>
</dbReference>
<dbReference type="EC" id="3.2.1.20" evidence="6"/>
<evidence type="ECO:0000259" key="5">
    <source>
        <dbReference type="SMART" id="SM00642"/>
    </source>
</evidence>
<reference evidence="6 7" key="1">
    <citation type="submission" date="2020-08" db="EMBL/GenBank/DDBJ databases">
        <title>Genomic Encyclopedia of Type Strains, Phase IV (KMG-IV): sequencing the most valuable type-strain genomes for metagenomic binning, comparative biology and taxonomic classification.</title>
        <authorList>
            <person name="Goeker M."/>
        </authorList>
    </citation>
    <scope>NUCLEOTIDE SEQUENCE [LARGE SCALE GENOMIC DNA]</scope>
    <source>
        <strain evidence="6 7">DSM 102850</strain>
    </source>
</reference>
<dbReference type="Gene3D" id="3.20.20.80">
    <property type="entry name" value="Glycosidases"/>
    <property type="match status" value="1"/>
</dbReference>
<protein>
    <submittedName>
        <fullName evidence="6">Alpha-glucosidase</fullName>
        <ecNumber evidence="6">3.2.1.20</ecNumber>
    </submittedName>
</protein>
<dbReference type="GO" id="GO:0004558">
    <property type="term" value="F:alpha-1,4-glucosidase activity"/>
    <property type="evidence" value="ECO:0007669"/>
    <property type="project" value="UniProtKB-EC"/>
</dbReference>
<dbReference type="SUPFAM" id="SSF51445">
    <property type="entry name" value="(Trans)glycosidases"/>
    <property type="match status" value="1"/>
</dbReference>
<dbReference type="Gene3D" id="3.90.400.10">
    <property type="entry name" value="Oligo-1,6-glucosidase, Domain 2"/>
    <property type="match status" value="1"/>
</dbReference>
<dbReference type="FunFam" id="3.90.400.10:FF:000002">
    <property type="entry name" value="Sucrose isomerase"/>
    <property type="match status" value="1"/>
</dbReference>
<evidence type="ECO:0000256" key="3">
    <source>
        <dbReference type="ARBA" id="ARBA00023295"/>
    </source>
</evidence>
<feature type="compositionally biased region" description="Basic and acidic residues" evidence="4">
    <location>
        <begin position="376"/>
        <end position="389"/>
    </location>
</feature>
<keyword evidence="3 6" id="KW-0326">Glycosidase</keyword>
<feature type="domain" description="Glycosyl hydrolase family 13 catalytic" evidence="5">
    <location>
        <begin position="11"/>
        <end position="389"/>
    </location>
</feature>
<dbReference type="PANTHER" id="PTHR10357">
    <property type="entry name" value="ALPHA-AMYLASE FAMILY MEMBER"/>
    <property type="match status" value="1"/>
</dbReference>
<dbReference type="GO" id="GO:0009313">
    <property type="term" value="P:oligosaccharide catabolic process"/>
    <property type="evidence" value="ECO:0007669"/>
    <property type="project" value="TreeGrafter"/>
</dbReference>
<evidence type="ECO:0000256" key="1">
    <source>
        <dbReference type="ARBA" id="ARBA00008061"/>
    </source>
</evidence>
<keyword evidence="2 6" id="KW-0378">Hydrolase</keyword>
<evidence type="ECO:0000256" key="4">
    <source>
        <dbReference type="SAM" id="MobiDB-lite"/>
    </source>
</evidence>
<dbReference type="Proteomes" id="UP000563524">
    <property type="component" value="Unassembled WGS sequence"/>
</dbReference>
<name>A0A840I418_9PROT</name>
<keyword evidence="7" id="KW-1185">Reference proteome</keyword>
<accession>A0A840I418</accession>
<evidence type="ECO:0000313" key="6">
    <source>
        <dbReference type="EMBL" id="MBB4659517.1"/>
    </source>
</evidence>
<gene>
    <name evidence="6" type="ORF">GGQ59_002054</name>
</gene>
<proteinExistence type="inferred from homology"/>
<dbReference type="InterPro" id="IPR045857">
    <property type="entry name" value="O16G_dom_2"/>
</dbReference>
<dbReference type="Pfam" id="PF00128">
    <property type="entry name" value="Alpha-amylase"/>
    <property type="match status" value="1"/>
</dbReference>
<comment type="caution">
    <text evidence="6">The sequence shown here is derived from an EMBL/GenBank/DDBJ whole genome shotgun (WGS) entry which is preliminary data.</text>
</comment>
<dbReference type="EMBL" id="JACHOB010000004">
    <property type="protein sequence ID" value="MBB4659517.1"/>
    <property type="molecule type" value="Genomic_DNA"/>
</dbReference>
<dbReference type="InterPro" id="IPR017853">
    <property type="entry name" value="GH"/>
</dbReference>
<dbReference type="InterPro" id="IPR006047">
    <property type="entry name" value="GH13_cat_dom"/>
</dbReference>
<dbReference type="PANTHER" id="PTHR10357:SF179">
    <property type="entry name" value="NEUTRAL AND BASIC AMINO ACID TRANSPORT PROTEIN RBAT"/>
    <property type="match status" value="1"/>
</dbReference>
<dbReference type="RefSeq" id="WP_183818200.1">
    <property type="nucleotide sequence ID" value="NZ_JACHOB010000004.1"/>
</dbReference>
<organism evidence="6 7">
    <name type="scientific">Parvularcula dongshanensis</name>
    <dbReference type="NCBI Taxonomy" id="1173995"/>
    <lineage>
        <taxon>Bacteria</taxon>
        <taxon>Pseudomonadati</taxon>
        <taxon>Pseudomonadota</taxon>
        <taxon>Alphaproteobacteria</taxon>
        <taxon>Parvularculales</taxon>
        <taxon>Parvularculaceae</taxon>
        <taxon>Parvularcula</taxon>
    </lineage>
</organism>
<feature type="region of interest" description="Disordered" evidence="4">
    <location>
        <begin position="376"/>
        <end position="406"/>
    </location>
</feature>
<dbReference type="SUPFAM" id="SSF51011">
    <property type="entry name" value="Glycosyl hydrolase domain"/>
    <property type="match status" value="1"/>
</dbReference>
<dbReference type="GO" id="GO:0004556">
    <property type="term" value="F:alpha-amylase activity"/>
    <property type="evidence" value="ECO:0007669"/>
    <property type="project" value="TreeGrafter"/>
</dbReference>
<evidence type="ECO:0000313" key="7">
    <source>
        <dbReference type="Proteomes" id="UP000563524"/>
    </source>
</evidence>
<comment type="similarity">
    <text evidence="1">Belongs to the glycosyl hydrolase 13 family.</text>
</comment>
<dbReference type="AlphaFoldDB" id="A0A840I418"/>
<sequence length="525" mass="59139">MSWWHDEAIYQIYPRSFQDTTKDGVGDLEGIRERLPYLKDLGVGAIWLSPIFPSPMKDFGYDVADYTGIDPLFGDMAAFDRLLTEAHEHGLKLLLDFVPNHSSDQHPWFQEARKDKDNPKRDWYIWRDPGEGGGPPNNWVSNFGGPAWTLDEATGQYYHHAFLSSQPDLNWRNPELRAAMFDALRFWLGKGVDGFRVDVIWHLIKDDQFRDNPENPFVRDGAPEIDRLLQVHSADQPEVHDVIAEMRAVIDEYEDRLLIGEIYLPLERLMAYYGQDGRGVHLPFNFQLISAPWRAESLSKLIDEYEAALPDGGWPNWVLSNHDQPRIAARIGEAQARVAAMLLLTLRGTPTLYYGDEIGIGRVSIPTDRIQDPWAKQEPDASFNRDKARTPMQWDEGPHAGFTKAEPWLPQTDDAATRNVAVQREERGSMLSMTKALLALRRDEGCLRTGDYQRLPAEGPVLAYARGHGSLGVFLNLSDEACETPLPEAYRGGALLLSTVGGAAVSDGPTLALRANEGVVIRRRG</sequence>
<dbReference type="SMART" id="SM00642">
    <property type="entry name" value="Aamy"/>
    <property type="match status" value="1"/>
</dbReference>